<accession>A0A1N7PNZ8</accession>
<reference evidence="1 2" key="1">
    <citation type="submission" date="2017-01" db="EMBL/GenBank/DDBJ databases">
        <authorList>
            <person name="Mah S.A."/>
            <person name="Swanson W.J."/>
            <person name="Moy G.W."/>
            <person name="Vacquier V.D."/>
        </authorList>
    </citation>
    <scope>NUCLEOTIDE SEQUENCE [LARGE SCALE GENOMIC DNA]</scope>
    <source>
        <strain evidence="1 2">DSM 11589</strain>
    </source>
</reference>
<proteinExistence type="predicted"/>
<dbReference type="AlphaFoldDB" id="A0A1N7PNZ8"/>
<dbReference type="EMBL" id="FTOA01000007">
    <property type="protein sequence ID" value="SIT12079.1"/>
    <property type="molecule type" value="Genomic_DNA"/>
</dbReference>
<dbReference type="RefSeq" id="WP_076401713.1">
    <property type="nucleotide sequence ID" value="NZ_FTOA01000007.1"/>
</dbReference>
<evidence type="ECO:0000313" key="2">
    <source>
        <dbReference type="Proteomes" id="UP000185678"/>
    </source>
</evidence>
<protein>
    <submittedName>
        <fullName evidence="1">Uncharacterized protein</fullName>
    </submittedName>
</protein>
<dbReference type="Proteomes" id="UP000185678">
    <property type="component" value="Unassembled WGS sequence"/>
</dbReference>
<gene>
    <name evidence="1" type="ORF">SAMN05421779_107114</name>
</gene>
<dbReference type="NCBIfam" id="NF046098">
    <property type="entry name" value="RSP_7527_fam"/>
    <property type="match status" value="1"/>
</dbReference>
<name>A0A1N7PNZ8_9PROT</name>
<sequence>MATVDLSASSAPTIPPDLSLLEQQAHLLRAQAFADILHQAGRSLRTLWHLSGHGQKHEPQVH</sequence>
<evidence type="ECO:0000313" key="1">
    <source>
        <dbReference type="EMBL" id="SIT12079.1"/>
    </source>
</evidence>
<keyword evidence="2" id="KW-1185">Reference proteome</keyword>
<organism evidence="1 2">
    <name type="scientific">Insolitispirillum peregrinum</name>
    <dbReference type="NCBI Taxonomy" id="80876"/>
    <lineage>
        <taxon>Bacteria</taxon>
        <taxon>Pseudomonadati</taxon>
        <taxon>Pseudomonadota</taxon>
        <taxon>Alphaproteobacteria</taxon>
        <taxon>Rhodospirillales</taxon>
        <taxon>Novispirillaceae</taxon>
        <taxon>Insolitispirillum</taxon>
    </lineage>
</organism>
<dbReference type="InterPro" id="IPR058227">
    <property type="entry name" value="RSP_7527-like"/>
</dbReference>